<organism evidence="2 3">
    <name type="scientific">Pinctada imbricata</name>
    <name type="common">Atlantic pearl-oyster</name>
    <name type="synonym">Pinctada martensii</name>
    <dbReference type="NCBI Taxonomy" id="66713"/>
    <lineage>
        <taxon>Eukaryota</taxon>
        <taxon>Metazoa</taxon>
        <taxon>Spiralia</taxon>
        <taxon>Lophotrochozoa</taxon>
        <taxon>Mollusca</taxon>
        <taxon>Bivalvia</taxon>
        <taxon>Autobranchia</taxon>
        <taxon>Pteriomorphia</taxon>
        <taxon>Pterioida</taxon>
        <taxon>Pterioidea</taxon>
        <taxon>Pteriidae</taxon>
        <taxon>Pinctada</taxon>
    </lineage>
</organism>
<dbReference type="AlphaFoldDB" id="A0AA88YB55"/>
<dbReference type="Proteomes" id="UP001186944">
    <property type="component" value="Unassembled WGS sequence"/>
</dbReference>
<gene>
    <name evidence="2" type="ORF">FSP39_006008</name>
</gene>
<evidence type="ECO:0000313" key="2">
    <source>
        <dbReference type="EMBL" id="KAK3101740.1"/>
    </source>
</evidence>
<comment type="caution">
    <text evidence="2">The sequence shown here is derived from an EMBL/GenBank/DDBJ whole genome shotgun (WGS) entry which is preliminary data.</text>
</comment>
<name>A0AA88YB55_PINIB</name>
<sequence length="87" mass="9673">MSTAPLVLGSRSLSGEKSIQNKNKTPLKTVWPDCKLTTADLALYEIMTMFKDHNLGEKCPDLGAHFKLIGELPKIKKYVAERPETQG</sequence>
<dbReference type="Pfam" id="PF14497">
    <property type="entry name" value="GST_C_3"/>
    <property type="match status" value="1"/>
</dbReference>
<evidence type="ECO:0000259" key="1">
    <source>
        <dbReference type="Pfam" id="PF14497"/>
    </source>
</evidence>
<keyword evidence="3" id="KW-1185">Reference proteome</keyword>
<proteinExistence type="predicted"/>
<accession>A0AA88YB55</accession>
<protein>
    <recommendedName>
        <fullName evidence="1">Glutathione S-transferase C-terminal domain-containing protein</fullName>
    </recommendedName>
</protein>
<dbReference type="Gene3D" id="3.40.30.10">
    <property type="entry name" value="Glutaredoxin"/>
    <property type="match status" value="1"/>
</dbReference>
<reference evidence="2" key="1">
    <citation type="submission" date="2019-08" db="EMBL/GenBank/DDBJ databases">
        <title>The improved chromosome-level genome for the pearl oyster Pinctada fucata martensii using PacBio sequencing and Hi-C.</title>
        <authorList>
            <person name="Zheng Z."/>
        </authorList>
    </citation>
    <scope>NUCLEOTIDE SEQUENCE</scope>
    <source>
        <strain evidence="2">ZZ-2019</strain>
        <tissue evidence="2">Adductor muscle</tissue>
    </source>
</reference>
<evidence type="ECO:0000313" key="3">
    <source>
        <dbReference type="Proteomes" id="UP001186944"/>
    </source>
</evidence>
<dbReference type="SUPFAM" id="SSF47616">
    <property type="entry name" value="GST C-terminal domain-like"/>
    <property type="match status" value="1"/>
</dbReference>
<dbReference type="Gene3D" id="1.20.1050.10">
    <property type="match status" value="1"/>
</dbReference>
<dbReference type="EMBL" id="VSWD01000005">
    <property type="protein sequence ID" value="KAK3101740.1"/>
    <property type="molecule type" value="Genomic_DNA"/>
</dbReference>
<dbReference type="InterPro" id="IPR036282">
    <property type="entry name" value="Glutathione-S-Trfase_C_sf"/>
</dbReference>
<dbReference type="InterPro" id="IPR004046">
    <property type="entry name" value="GST_C"/>
</dbReference>
<feature type="domain" description="Glutathione S-transferase C-terminal" evidence="1">
    <location>
        <begin position="35"/>
        <end position="82"/>
    </location>
</feature>